<protein>
    <submittedName>
        <fullName evidence="2">Uncharacterized protein</fullName>
    </submittedName>
</protein>
<accession>A0A1L9B6Q7</accession>
<proteinExistence type="predicted"/>
<feature type="region of interest" description="Disordered" evidence="1">
    <location>
        <begin position="162"/>
        <end position="186"/>
    </location>
</feature>
<reference evidence="2 3" key="2">
    <citation type="submission" date="2016-12" db="EMBL/GenBank/DDBJ databases">
        <title>Draft Genome Sequence of Cystobacter ferrugineus Strain Cbfe23.</title>
        <authorList>
            <person name="Akbar S."/>
            <person name="Dowd S.E."/>
            <person name="Stevens D.C."/>
        </authorList>
    </citation>
    <scope>NUCLEOTIDE SEQUENCE [LARGE SCALE GENOMIC DNA]</scope>
    <source>
        <strain evidence="2 3">Cbfe23</strain>
    </source>
</reference>
<keyword evidence="3" id="KW-1185">Reference proteome</keyword>
<comment type="caution">
    <text evidence="2">The sequence shown here is derived from an EMBL/GenBank/DDBJ whole genome shotgun (WGS) entry which is preliminary data.</text>
</comment>
<sequence>MAFPAAGLFTLSFRSCSLHGPDRIGRRAQLMRCHVSHCYSLPSRVGRKLCRAGHISGGGIGNKSSLVGLAHWNLASCPGASQPDCLARPLIFGLCFFKEMQYMLRACGSPYCKKAVICIAQGAATTNGNEPRIARFSENRHLQLLYCRDKLAESQKGFELMLPQAGAEPGPEEQSQALAATSSRRR</sequence>
<feature type="compositionally biased region" description="Polar residues" evidence="1">
    <location>
        <begin position="173"/>
        <end position="186"/>
    </location>
</feature>
<evidence type="ECO:0000256" key="1">
    <source>
        <dbReference type="SAM" id="MobiDB-lite"/>
    </source>
</evidence>
<dbReference type="Proteomes" id="UP000182229">
    <property type="component" value="Unassembled WGS sequence"/>
</dbReference>
<dbReference type="EMBL" id="MPIN01000007">
    <property type="protein sequence ID" value="OJH37931.1"/>
    <property type="molecule type" value="Genomic_DNA"/>
</dbReference>
<name>A0A1L9B6Q7_9BACT</name>
<dbReference type="AlphaFoldDB" id="A0A1L9B6Q7"/>
<reference evidence="3" key="1">
    <citation type="submission" date="2016-11" db="EMBL/GenBank/DDBJ databases">
        <authorList>
            <person name="Shukria A."/>
            <person name="Stevens D.C."/>
        </authorList>
    </citation>
    <scope>NUCLEOTIDE SEQUENCE [LARGE SCALE GENOMIC DNA]</scope>
    <source>
        <strain evidence="3">Cbfe23</strain>
    </source>
</reference>
<organism evidence="2 3">
    <name type="scientific">Cystobacter ferrugineus</name>
    <dbReference type="NCBI Taxonomy" id="83449"/>
    <lineage>
        <taxon>Bacteria</taxon>
        <taxon>Pseudomonadati</taxon>
        <taxon>Myxococcota</taxon>
        <taxon>Myxococcia</taxon>
        <taxon>Myxococcales</taxon>
        <taxon>Cystobacterineae</taxon>
        <taxon>Archangiaceae</taxon>
        <taxon>Cystobacter</taxon>
    </lineage>
</organism>
<evidence type="ECO:0000313" key="3">
    <source>
        <dbReference type="Proteomes" id="UP000182229"/>
    </source>
</evidence>
<gene>
    <name evidence="2" type="ORF">BON30_27625</name>
</gene>
<evidence type="ECO:0000313" key="2">
    <source>
        <dbReference type="EMBL" id="OJH37931.1"/>
    </source>
</evidence>